<dbReference type="STRING" id="8469.M7BKT7"/>
<dbReference type="CDD" id="cd12231">
    <property type="entry name" value="RRM2_U2AF65"/>
    <property type="match status" value="1"/>
</dbReference>
<proteinExistence type="predicted"/>
<dbReference type="InterPro" id="IPR058210">
    <property type="entry name" value="SACS/Nov_dom"/>
</dbReference>
<feature type="domain" description="RRM" evidence="11">
    <location>
        <begin position="222"/>
        <end position="300"/>
    </location>
</feature>
<keyword evidence="6" id="KW-0539">Nucleus</keyword>
<organism evidence="12 13">
    <name type="scientific">Chelonia mydas</name>
    <name type="common">Green sea-turtle</name>
    <name type="synonym">Chelonia agassizi</name>
    <dbReference type="NCBI Taxonomy" id="8469"/>
    <lineage>
        <taxon>Eukaryota</taxon>
        <taxon>Metazoa</taxon>
        <taxon>Chordata</taxon>
        <taxon>Craniata</taxon>
        <taxon>Vertebrata</taxon>
        <taxon>Euteleostomi</taxon>
        <taxon>Archelosauria</taxon>
        <taxon>Testudinata</taxon>
        <taxon>Testudines</taxon>
        <taxon>Cryptodira</taxon>
        <taxon>Durocryptodira</taxon>
        <taxon>Americhelydia</taxon>
        <taxon>Chelonioidea</taxon>
        <taxon>Cheloniidae</taxon>
        <taxon>Chelonia</taxon>
    </lineage>
</organism>
<accession>M7BKT7</accession>
<dbReference type="NCBIfam" id="TIGR01642">
    <property type="entry name" value="U2AF_lg"/>
    <property type="match status" value="1"/>
</dbReference>
<dbReference type="InterPro" id="IPR035979">
    <property type="entry name" value="RBD_domain_sf"/>
</dbReference>
<reference evidence="13" key="1">
    <citation type="journal article" date="2013" name="Nat. Genet.">
        <title>The draft genomes of soft-shell turtle and green sea turtle yield insights into the development and evolution of the turtle-specific body plan.</title>
        <authorList>
            <person name="Wang Z."/>
            <person name="Pascual-Anaya J."/>
            <person name="Zadissa A."/>
            <person name="Li W."/>
            <person name="Niimura Y."/>
            <person name="Huang Z."/>
            <person name="Li C."/>
            <person name="White S."/>
            <person name="Xiong Z."/>
            <person name="Fang D."/>
            <person name="Wang B."/>
            <person name="Ming Y."/>
            <person name="Chen Y."/>
            <person name="Zheng Y."/>
            <person name="Kuraku S."/>
            <person name="Pignatelli M."/>
            <person name="Herrero J."/>
            <person name="Beal K."/>
            <person name="Nozawa M."/>
            <person name="Li Q."/>
            <person name="Wang J."/>
            <person name="Zhang H."/>
            <person name="Yu L."/>
            <person name="Shigenobu S."/>
            <person name="Wang J."/>
            <person name="Liu J."/>
            <person name="Flicek P."/>
            <person name="Searle S."/>
            <person name="Wang J."/>
            <person name="Kuratani S."/>
            <person name="Yin Y."/>
            <person name="Aken B."/>
            <person name="Zhang G."/>
            <person name="Irie N."/>
        </authorList>
    </citation>
    <scope>NUCLEOTIDE SEQUENCE [LARGE SCALE GENOMIC DNA]</scope>
</reference>
<feature type="domain" description="RRM" evidence="11">
    <location>
        <begin position="112"/>
        <end position="194"/>
    </location>
</feature>
<evidence type="ECO:0000256" key="4">
    <source>
        <dbReference type="ARBA" id="ARBA00022884"/>
    </source>
</evidence>
<gene>
    <name evidence="12" type="ORF">UY3_14100</name>
</gene>
<keyword evidence="2" id="KW-0507">mRNA processing</keyword>
<keyword evidence="4 10" id="KW-0694">RNA-binding</keyword>
<dbReference type="InterPro" id="IPR006529">
    <property type="entry name" value="U2AF_lg"/>
</dbReference>
<dbReference type="GO" id="GO:0005634">
    <property type="term" value="C:nucleus"/>
    <property type="evidence" value="ECO:0007669"/>
    <property type="project" value="UniProtKB-SubCell"/>
</dbReference>
<dbReference type="CDD" id="cd12232">
    <property type="entry name" value="RRM3_U2AF65"/>
    <property type="match status" value="1"/>
</dbReference>
<dbReference type="PANTHER" id="PTHR46919">
    <property type="entry name" value="ZINC FINGER, C3HC4 TYPE (RING FINGER) FAMILY PROTEIN"/>
    <property type="match status" value="1"/>
</dbReference>
<dbReference type="Gene3D" id="3.30.70.330">
    <property type="match status" value="3"/>
</dbReference>
<evidence type="ECO:0000256" key="10">
    <source>
        <dbReference type="PROSITE-ProRule" id="PRU00176"/>
    </source>
</evidence>
<dbReference type="EMBL" id="KB560678">
    <property type="protein sequence ID" value="EMP28802.1"/>
    <property type="molecule type" value="Genomic_DNA"/>
</dbReference>
<keyword evidence="3" id="KW-0677">Repeat</keyword>
<evidence type="ECO:0000313" key="13">
    <source>
        <dbReference type="Proteomes" id="UP000031443"/>
    </source>
</evidence>
<evidence type="ECO:0000256" key="9">
    <source>
        <dbReference type="ARBA" id="ARBA00080865"/>
    </source>
</evidence>
<dbReference type="FunFam" id="3.30.70.330:FF:000074">
    <property type="entry name" value="U2 snRNP auxiliary factor large subunit"/>
    <property type="match status" value="1"/>
</dbReference>
<evidence type="ECO:0000256" key="8">
    <source>
        <dbReference type="ARBA" id="ARBA00067256"/>
    </source>
</evidence>
<keyword evidence="5" id="KW-0508">mRNA splicing</keyword>
<dbReference type="InterPro" id="IPR000504">
    <property type="entry name" value="RRM_dom"/>
</dbReference>
<evidence type="ECO:0000256" key="3">
    <source>
        <dbReference type="ARBA" id="ARBA00022737"/>
    </source>
</evidence>
<dbReference type="SUPFAM" id="SSF54928">
    <property type="entry name" value="RNA-binding domain, RBD"/>
    <property type="match status" value="3"/>
</dbReference>
<keyword evidence="13" id="KW-1185">Reference proteome</keyword>
<dbReference type="PROSITE" id="PS50102">
    <property type="entry name" value="RRM"/>
    <property type="match status" value="2"/>
</dbReference>
<dbReference type="GO" id="GO:0003723">
    <property type="term" value="F:RNA binding"/>
    <property type="evidence" value="ECO:0007669"/>
    <property type="project" value="UniProtKB-UniRule"/>
</dbReference>
<evidence type="ECO:0000256" key="5">
    <source>
        <dbReference type="ARBA" id="ARBA00023187"/>
    </source>
</evidence>
<dbReference type="GO" id="GO:0008380">
    <property type="term" value="P:RNA splicing"/>
    <property type="evidence" value="ECO:0007669"/>
    <property type="project" value="UniProtKB-KW"/>
</dbReference>
<dbReference type="SUPFAM" id="SSF55874">
    <property type="entry name" value="ATPase domain of HSP90 chaperone/DNA topoisomerase II/histidine kinase"/>
    <property type="match status" value="1"/>
</dbReference>
<dbReference type="Pfam" id="PF25794">
    <property type="entry name" value="SACS"/>
    <property type="match status" value="1"/>
</dbReference>
<dbReference type="Pfam" id="PF00076">
    <property type="entry name" value="RRM_1"/>
    <property type="match status" value="2"/>
</dbReference>
<evidence type="ECO:0000256" key="2">
    <source>
        <dbReference type="ARBA" id="ARBA00022664"/>
    </source>
</evidence>
<evidence type="ECO:0000259" key="11">
    <source>
        <dbReference type="PROSITE" id="PS50102"/>
    </source>
</evidence>
<dbReference type="PANTHER" id="PTHR46919:SF2">
    <property type="entry name" value="SACSIN"/>
    <property type="match status" value="1"/>
</dbReference>
<comment type="subcellular location">
    <subcellularLocation>
        <location evidence="1">Nucleus</location>
    </subcellularLocation>
</comment>
<dbReference type="NCBIfam" id="NF047352">
    <property type="entry name" value="P_loop_sacsin"/>
    <property type="match status" value="1"/>
</dbReference>
<evidence type="ECO:0000256" key="6">
    <source>
        <dbReference type="ARBA" id="ARBA00023242"/>
    </source>
</evidence>
<sequence>MKSLNDPFSGRKEAGKGTNLTFFFPPPLCRSPLNLAGPLSRSPRHEKKKKIRKYWDVPPPGFEHITPMQYKAMQAAGQIPATALLPTMTPDGLAVTPTPVPVVGSQMTRQARRLYVGNIPFGITEEAMMDFFNAQMRLGGLTQAPGNPVLAVQINQDKNFAFLEFRSVDETTQAMAFDGIIFQGQSLKIRRPHDYQPLPGMSENPSVYVPGVVSTVVPDSAHKLFIGGLPNYLNDDQVKELLTSFGPLKAFNLVKDSATGLSKGYAFCEYVDINVTDQAIAGLNGMQLGDKKLLVQRASVGAKNATLSTINQTPVTLQVPGLMSSQVQMGGHPTEVLCLMNMVLPEELLDDEEYEEIVEDVRDECSKYGVVKSIEIPRPVDGVEVPGCGKHMGKLRQALAGTTPNSQRGFQQRPPPFLKYLQSILRKYPDGGQILKRLLLEYVAGDKRYGELAGLELLPRADGGFACFGGAISTVYADSKAFPRILLPGLADSFLPEDLTPALLSHLHRIAEQGLFRNLVSLDPAVIKQNLKGALPADWFKGGSAHVTWCPGNHPHQPPRPWLAAFWDFLQHHACSLAPFEGHPLIPLTPAGKGAHSLQLARPSPMPTLLFRTWEGRSLTEDETGILEALGCTVIHSWDPALWHRQLIDYVLAPTAGNALKAFDHLGVVGVAARLGSLPPDRGRILCQFLSQAPASSLSDREAMVLGSLPIFLKVPSVLPPCPAGLVPSGTYQALERSTVPAVPEDLVLPEPVLRCRDEADRRLLLQTRESLLGAAELALVAVRAVKKGVYAKRAPDAERLMLWVLRHGDALFGYSKKLQTLCEELAFMDRGGTLARANELFDPQNTIFQALLGPRCFPPMAFQEAAVLRSLRALGLKTSETAITPDHMLEAAQGVGRLQQARDAPGAMAKSRALIELCNRTKALGRFCQKKLQRLKDLAWVPATDPTERQPNGPFLPPERLRSARYADLAGLAMPLTDVFREPAEEKLGLSRPPPLEKVLVNLLLLAQGDQPKDIRTLVPKLHVIYQHMQQNLGQFRVALSHAVIWTGSGFSAPAKVVLAYPDSLDLSCLVPRVPQELLPYRRLFLAWGARATVGEEELSQALCRLGKEIEGRAGGGTEAELRLTVAILDWLKSRGHRGNGDLPVPVQAPGGSGFTLRPASSALYCDIDRASLADLEGDDAELAVVHEAVAPATATFLGVALLSTRGLQPQLFEAWGPSEPITTRIWNILREYTEEADLFKELIQNAEDAGARTCSFLLDLRHHGGGTAGLLDPGMATWNGPALWSYNDAAFTQEDLVNIIRVGAATKEGQEGKIGRFGLGFNTVYHVTDVPSVLSGRSLLIFDPNVTHLRKHIPNPACPGIRLDLRQRPATLSTFAEQFRPYQGLFGFQTQEPDFCHLLLLFLRGVREVSLKRLSNEAPSPEATQPLATLFRERLKSLEDAGDSRMGQSSIEQLTVQWELDITISCYLVHTCQGTGESLVLFQQGMRDGTQPSPPSAGVALPLAPTEPGKWAPHLDGFEGHVFCFLPLPIASGLPVHLHGAFAVLSNRKGLWDATAKGEWNWALLRDAVPAAWLQALSLLRDMHQEGELEDYEYHTFWPDAGKARHPFTEAVKAFYHALADGRDLALFSDGQQWCTMNNACFLDFTITHNMRVGQTAARVFANLLPEPLLAVQLPNWVRAGFQASGQEDTLLPKTYDWVRFYQEIVFANMGTLDAPDRDALILHALDMSDATVDQLLASVSCIPTTPRGELQPIGKLVHPQGRVAPLYDPQDGRFPTGTGFLAPERLLRLERLGMAKYMVPMKELMERARTVQALWQRDGQQGEPAASWSCWSSCWNRVRTTLPRWPSVPYPSCQLPCLVPAMSSAGPPISTTTSTGAWWG</sequence>
<dbReference type="FunFam" id="3.30.70.330:FF:000097">
    <property type="entry name" value="U2 snRNP auxiliary factor large subunit"/>
    <property type="match status" value="1"/>
</dbReference>
<dbReference type="GO" id="GO:0006397">
    <property type="term" value="P:mRNA processing"/>
    <property type="evidence" value="ECO:0007669"/>
    <property type="project" value="UniProtKB-KW"/>
</dbReference>
<dbReference type="SMART" id="SM00360">
    <property type="entry name" value="RRM"/>
    <property type="match status" value="2"/>
</dbReference>
<dbReference type="InterPro" id="IPR012677">
    <property type="entry name" value="Nucleotide-bd_a/b_plait_sf"/>
</dbReference>
<protein>
    <recommendedName>
        <fullName evidence="8">Splicing factor U2AF 65 kDa subunit</fullName>
    </recommendedName>
    <alternativeName>
        <fullName evidence="9">U2 auxiliary factor 65 kDa subunit</fullName>
    </alternativeName>
    <alternativeName>
        <fullName evidence="7">U2 snRNP auxiliary factor large subunit</fullName>
    </alternativeName>
</protein>
<dbReference type="Proteomes" id="UP000031443">
    <property type="component" value="Unassembled WGS sequence"/>
</dbReference>
<dbReference type="CDD" id="cd12230">
    <property type="entry name" value="RRM1_U2AF65"/>
    <property type="match status" value="1"/>
</dbReference>
<name>M7BKT7_CHEMY</name>
<evidence type="ECO:0000313" key="12">
    <source>
        <dbReference type="EMBL" id="EMP28802.1"/>
    </source>
</evidence>
<evidence type="ECO:0000256" key="7">
    <source>
        <dbReference type="ARBA" id="ARBA00030821"/>
    </source>
</evidence>
<dbReference type="InterPro" id="IPR036890">
    <property type="entry name" value="HATPase_C_sf"/>
</dbReference>
<evidence type="ECO:0000256" key="1">
    <source>
        <dbReference type="ARBA" id="ARBA00004123"/>
    </source>
</evidence>